<dbReference type="AlphaFoldDB" id="A0A9P8CEM8"/>
<dbReference type="PANTHER" id="PTHR13348:SF0">
    <property type="entry name" value="RIBONUCLEASE P PROTEIN SUBUNIT P29"/>
    <property type="match status" value="1"/>
</dbReference>
<dbReference type="PIRSF" id="PIRSF027081">
    <property type="entry name" value="RNase_P/MRP_p29_subunit"/>
    <property type="match status" value="1"/>
</dbReference>
<evidence type="ECO:0000256" key="1">
    <source>
        <dbReference type="ARBA" id="ARBA00004123"/>
    </source>
</evidence>
<dbReference type="FunFam" id="2.30.30.210:FF:000005">
    <property type="entry name" value="Ribonuclease P protein subunit"/>
    <property type="match status" value="1"/>
</dbReference>
<keyword evidence="3" id="KW-0539">Nucleus</keyword>
<comment type="caution">
    <text evidence="4">The sequence shown here is derived from an EMBL/GenBank/DDBJ whole genome shotgun (WGS) entry which is preliminary data.</text>
</comment>
<sequence>MPPKETNPTFYLLSRAHSPDTAQQIYTKKLSTRPLHLKPTLTSNAQDKRRLERERKLASRKKALKPKPLSSRQRRALCLYDIPPKAQKYSIYGGLHQLWQGYMREVLCGVNNIGEGEKAKLCSADYHGAEVEVVRSRCVSRVGVKGIVVKDSKFTFEIVTRRDVVKIVPKEGTIFRFTTAVDGGAPVEEQKQEKEVLKDFVFELHGDQFTLRAADRAGKKFKPHYLRDI</sequence>
<dbReference type="GO" id="GO:0001682">
    <property type="term" value="P:tRNA 5'-leader removal"/>
    <property type="evidence" value="ECO:0007669"/>
    <property type="project" value="InterPro"/>
</dbReference>
<evidence type="ECO:0000313" key="4">
    <source>
        <dbReference type="EMBL" id="KAG9244259.1"/>
    </source>
</evidence>
<dbReference type="InterPro" id="IPR023534">
    <property type="entry name" value="Rof/RNase_P-like"/>
</dbReference>
<dbReference type="GO" id="GO:0000172">
    <property type="term" value="C:ribonuclease MRP complex"/>
    <property type="evidence" value="ECO:0007669"/>
    <property type="project" value="InterPro"/>
</dbReference>
<protein>
    <recommendedName>
        <fullName evidence="3">Ribonuclease P protein subunit</fullName>
    </recommendedName>
</protein>
<evidence type="ECO:0000313" key="5">
    <source>
        <dbReference type="Proteomes" id="UP000887226"/>
    </source>
</evidence>
<dbReference type="GO" id="GO:0033204">
    <property type="term" value="F:ribonuclease P RNA binding"/>
    <property type="evidence" value="ECO:0007669"/>
    <property type="project" value="InterPro"/>
</dbReference>
<dbReference type="InterPro" id="IPR036980">
    <property type="entry name" value="RNase_P/MRP_Rpp29_sf"/>
</dbReference>
<organism evidence="4 5">
    <name type="scientific">Calycina marina</name>
    <dbReference type="NCBI Taxonomy" id="1763456"/>
    <lineage>
        <taxon>Eukaryota</taxon>
        <taxon>Fungi</taxon>
        <taxon>Dikarya</taxon>
        <taxon>Ascomycota</taxon>
        <taxon>Pezizomycotina</taxon>
        <taxon>Leotiomycetes</taxon>
        <taxon>Helotiales</taxon>
        <taxon>Pezizellaceae</taxon>
        <taxon>Calycina</taxon>
    </lineage>
</organism>
<gene>
    <name evidence="4" type="ORF">BJ878DRAFT_421757</name>
</gene>
<dbReference type="InterPro" id="IPR016848">
    <property type="entry name" value="RNase_P/MRP_Rpp29-subunit"/>
</dbReference>
<dbReference type="Pfam" id="PF01868">
    <property type="entry name" value="RNase_P-MRP_p29"/>
    <property type="match status" value="1"/>
</dbReference>
<name>A0A9P8CEM8_9HELO</name>
<dbReference type="InterPro" id="IPR002730">
    <property type="entry name" value="Rpp29/RNP1"/>
</dbReference>
<dbReference type="PANTHER" id="PTHR13348">
    <property type="entry name" value="RIBONUCLEASE P SUBUNIT P29"/>
    <property type="match status" value="1"/>
</dbReference>
<evidence type="ECO:0000256" key="2">
    <source>
        <dbReference type="ARBA" id="ARBA00006181"/>
    </source>
</evidence>
<proteinExistence type="inferred from homology"/>
<dbReference type="EMBL" id="MU253918">
    <property type="protein sequence ID" value="KAG9244259.1"/>
    <property type="molecule type" value="Genomic_DNA"/>
</dbReference>
<dbReference type="Gene3D" id="2.30.30.210">
    <property type="entry name" value="Ribonuclease P/MRP, subunit p29"/>
    <property type="match status" value="1"/>
</dbReference>
<comment type="similarity">
    <text evidence="2">Belongs to the eukaryotic/archaeal RNase P protein component 1 family.</text>
</comment>
<dbReference type="GO" id="GO:0006364">
    <property type="term" value="P:rRNA processing"/>
    <property type="evidence" value="ECO:0007669"/>
    <property type="project" value="TreeGrafter"/>
</dbReference>
<accession>A0A9P8CEM8</accession>
<dbReference type="SUPFAM" id="SSF101744">
    <property type="entry name" value="Rof/RNase P subunit-like"/>
    <property type="match status" value="1"/>
</dbReference>
<keyword evidence="3" id="KW-0819">tRNA processing</keyword>
<dbReference type="GO" id="GO:0030677">
    <property type="term" value="C:ribonuclease P complex"/>
    <property type="evidence" value="ECO:0007669"/>
    <property type="project" value="InterPro"/>
</dbReference>
<evidence type="ECO:0000256" key="3">
    <source>
        <dbReference type="PIRNR" id="PIRNR027081"/>
    </source>
</evidence>
<dbReference type="GO" id="GO:0005634">
    <property type="term" value="C:nucleus"/>
    <property type="evidence" value="ECO:0007669"/>
    <property type="project" value="UniProtKB-SubCell"/>
</dbReference>
<keyword evidence="5" id="KW-1185">Reference proteome</keyword>
<reference evidence="4" key="1">
    <citation type="journal article" date="2021" name="IMA Fungus">
        <title>Genomic characterization of three marine fungi, including Emericellopsis atlantica sp. nov. with signatures of a generalist lifestyle and marine biomass degradation.</title>
        <authorList>
            <person name="Hagestad O.C."/>
            <person name="Hou L."/>
            <person name="Andersen J.H."/>
            <person name="Hansen E.H."/>
            <person name="Altermark B."/>
            <person name="Li C."/>
            <person name="Kuhnert E."/>
            <person name="Cox R.J."/>
            <person name="Crous P.W."/>
            <person name="Spatafora J.W."/>
            <person name="Lail K."/>
            <person name="Amirebrahimi M."/>
            <person name="Lipzen A."/>
            <person name="Pangilinan J."/>
            <person name="Andreopoulos W."/>
            <person name="Hayes R.D."/>
            <person name="Ng V."/>
            <person name="Grigoriev I.V."/>
            <person name="Jackson S.A."/>
            <person name="Sutton T.D.S."/>
            <person name="Dobson A.D.W."/>
            <person name="Rama T."/>
        </authorList>
    </citation>
    <scope>NUCLEOTIDE SEQUENCE</scope>
    <source>
        <strain evidence="4">TRa3180A</strain>
    </source>
</reference>
<dbReference type="OrthoDB" id="124041at2759"/>
<comment type="subcellular location">
    <subcellularLocation>
        <location evidence="1">Nucleus</location>
    </subcellularLocation>
</comment>
<dbReference type="SMART" id="SM00538">
    <property type="entry name" value="POP4"/>
    <property type="match status" value="1"/>
</dbReference>
<dbReference type="Proteomes" id="UP000887226">
    <property type="component" value="Unassembled WGS sequence"/>
</dbReference>